<evidence type="ECO:0000313" key="7">
    <source>
        <dbReference type="EMBL" id="RJE19632.1"/>
    </source>
</evidence>
<dbReference type="OrthoDB" id="77564at2759"/>
<dbReference type="STRING" id="2070753.A0A3A2Z928"/>
<feature type="compositionally biased region" description="Acidic residues" evidence="6">
    <location>
        <begin position="515"/>
        <end position="577"/>
    </location>
</feature>
<evidence type="ECO:0000313" key="8">
    <source>
        <dbReference type="Proteomes" id="UP000266188"/>
    </source>
</evidence>
<dbReference type="Proteomes" id="UP000266188">
    <property type="component" value="Unassembled WGS sequence"/>
</dbReference>
<feature type="compositionally biased region" description="Basic and acidic residues" evidence="6">
    <location>
        <begin position="438"/>
        <end position="449"/>
    </location>
</feature>
<comment type="similarity">
    <text evidence="3">Belongs to the HIR3 family.</text>
</comment>
<feature type="compositionally biased region" description="Low complexity" evidence="6">
    <location>
        <begin position="326"/>
        <end position="344"/>
    </location>
</feature>
<feature type="compositionally biased region" description="Acidic residues" evidence="6">
    <location>
        <begin position="426"/>
        <end position="437"/>
    </location>
</feature>
<feature type="region of interest" description="Disordered" evidence="6">
    <location>
        <begin position="367"/>
        <end position="593"/>
    </location>
</feature>
<evidence type="ECO:0000256" key="5">
    <source>
        <dbReference type="ARBA" id="ARBA00023242"/>
    </source>
</evidence>
<accession>A0A3A2Z928</accession>
<evidence type="ECO:0000256" key="2">
    <source>
        <dbReference type="ARBA" id="ARBA00004123"/>
    </source>
</evidence>
<evidence type="ECO:0000256" key="1">
    <source>
        <dbReference type="ARBA" id="ARBA00002687"/>
    </source>
</evidence>
<comment type="subcellular location">
    <subcellularLocation>
        <location evidence="2">Nucleus</location>
    </subcellularLocation>
</comment>
<sequence length="593" mass="65239">MFNCDESIRGVVRRIDVDGVLDSLVDAIDSLPQRRDNRSDPIFEPHFKLVSIVHKLVHSGTLTPAEGAKRLQATPWARKVQAPEDNTGWKPYILDVLKNLKNADKSNWHHRMAVRAAHIIYDDHKDATAAAAAKNELTHQIFTKTMTIQVWKPEFERPGRHFVFTTRYVYFFVSLLDQLDDRASLDQLLRRVRKKQGDFINHTKLWEDICLTYAKLIRRAGNTREGHEESVLRPIGWEEFVANTARLENLPNLAPESLPILELLRDAVELKKLNNHLMKVALLEDLVADMYARLYELNIHQFVEQANEENSNKMKVDHILMNVDGAADTSTPPTSAPTSEAPAPRGRTKGIARRDIQKRAEAIVARRLTSRPLAAKPAAEPTTQPSATSVPSTAPAVPAPETSRDPVEESISAQQSDIPGSVHDSADDESELSEIDDEKLSRLTAERRLLFPNLHEGDSGDPGSELSGQVSFDGGDAEAEGEGEGQDEAEGEGNEEANEEEEGEEEGDGDRAGEPEVEGEEEKEEGADLGGDEDETMGEAGDEEGEGEGEEAEVEGGVDIDGADEEGAGELETEEPEGDTKDTQAADTGTSDV</sequence>
<keyword evidence="8" id="KW-1185">Reference proteome</keyword>
<gene>
    <name evidence="7" type="ORF">PHISCL_08028</name>
</gene>
<keyword evidence="5" id="KW-0539">Nucleus</keyword>
<dbReference type="PANTHER" id="PTHR15502:SF7">
    <property type="entry name" value="CALCINEURIN-BINDING PROTEIN CABIN-1"/>
    <property type="match status" value="1"/>
</dbReference>
<evidence type="ECO:0000256" key="6">
    <source>
        <dbReference type="SAM" id="MobiDB-lite"/>
    </source>
</evidence>
<proteinExistence type="inferred from homology"/>
<dbReference type="GO" id="GO:0000417">
    <property type="term" value="C:HIR complex"/>
    <property type="evidence" value="ECO:0007669"/>
    <property type="project" value="TreeGrafter"/>
</dbReference>
<reference evidence="8" key="1">
    <citation type="submission" date="2017-02" db="EMBL/GenBank/DDBJ databases">
        <authorList>
            <person name="Tafer H."/>
            <person name="Lopandic K."/>
        </authorList>
    </citation>
    <scope>NUCLEOTIDE SEQUENCE [LARGE SCALE GENOMIC DNA]</scope>
    <source>
        <strain evidence="8">CBS 366.77</strain>
    </source>
</reference>
<dbReference type="GO" id="GO:0005634">
    <property type="term" value="C:nucleus"/>
    <property type="evidence" value="ECO:0007669"/>
    <property type="project" value="UniProtKB-SubCell"/>
</dbReference>
<dbReference type="EMBL" id="MVGC01000385">
    <property type="protein sequence ID" value="RJE19632.1"/>
    <property type="molecule type" value="Genomic_DNA"/>
</dbReference>
<comment type="caution">
    <text evidence="7">The sequence shown here is derived from an EMBL/GenBank/DDBJ whole genome shotgun (WGS) entry which is preliminary data.</text>
</comment>
<dbReference type="GO" id="GO:0031491">
    <property type="term" value="F:nucleosome binding"/>
    <property type="evidence" value="ECO:0007669"/>
    <property type="project" value="TreeGrafter"/>
</dbReference>
<evidence type="ECO:0000256" key="4">
    <source>
        <dbReference type="ARBA" id="ARBA00014848"/>
    </source>
</evidence>
<dbReference type="InterPro" id="IPR033053">
    <property type="entry name" value="Hir3/CABIN1"/>
</dbReference>
<dbReference type="GO" id="GO:0006325">
    <property type="term" value="P:chromatin organization"/>
    <property type="evidence" value="ECO:0007669"/>
    <property type="project" value="InterPro"/>
</dbReference>
<comment type="function">
    <text evidence="1">Has a role in a nucleosome assembly pathway that is required for the integrity of heterochromatin and proper chromosome segregation.</text>
</comment>
<evidence type="ECO:0000256" key="3">
    <source>
        <dbReference type="ARBA" id="ARBA00007335"/>
    </source>
</evidence>
<organism evidence="7 8">
    <name type="scientific">Aspergillus sclerotialis</name>
    <dbReference type="NCBI Taxonomy" id="2070753"/>
    <lineage>
        <taxon>Eukaryota</taxon>
        <taxon>Fungi</taxon>
        <taxon>Dikarya</taxon>
        <taxon>Ascomycota</taxon>
        <taxon>Pezizomycotina</taxon>
        <taxon>Eurotiomycetes</taxon>
        <taxon>Eurotiomycetidae</taxon>
        <taxon>Eurotiales</taxon>
        <taxon>Aspergillaceae</taxon>
        <taxon>Aspergillus</taxon>
        <taxon>Aspergillus subgen. Polypaecilum</taxon>
    </lineage>
</organism>
<feature type="compositionally biased region" description="Low complexity" evidence="6">
    <location>
        <begin position="381"/>
        <end position="401"/>
    </location>
</feature>
<feature type="region of interest" description="Disordered" evidence="6">
    <location>
        <begin position="325"/>
        <end position="355"/>
    </location>
</feature>
<name>A0A3A2Z928_9EURO</name>
<dbReference type="PANTHER" id="PTHR15502">
    <property type="entry name" value="CALCINEURIN-BINDING PROTEIN CABIN 1-RELATED"/>
    <property type="match status" value="1"/>
</dbReference>
<feature type="compositionally biased region" description="Acidic residues" evidence="6">
    <location>
        <begin position="475"/>
        <end position="508"/>
    </location>
</feature>
<dbReference type="AlphaFoldDB" id="A0A3A2Z928"/>
<protein>
    <recommendedName>
        <fullName evidence="4">Histone transcription regulator 3 homolog</fullName>
    </recommendedName>
</protein>